<name>W6JYI3_9MICO</name>
<dbReference type="EMBL" id="CAJA01000253">
    <property type="protein sequence ID" value="CCH73786.1"/>
    <property type="molecule type" value="Genomic_DNA"/>
</dbReference>
<evidence type="ECO:0000313" key="1">
    <source>
        <dbReference type="EMBL" id="CCH73786.1"/>
    </source>
</evidence>
<keyword evidence="2" id="KW-1185">Reference proteome</keyword>
<dbReference type="Proteomes" id="UP000035763">
    <property type="component" value="Unassembled WGS sequence"/>
</dbReference>
<organism evidence="1 2">
    <name type="scientific">Nostocoides australiense Ben110</name>
    <dbReference type="NCBI Taxonomy" id="1193182"/>
    <lineage>
        <taxon>Bacteria</taxon>
        <taxon>Bacillati</taxon>
        <taxon>Actinomycetota</taxon>
        <taxon>Actinomycetes</taxon>
        <taxon>Micrococcales</taxon>
        <taxon>Intrasporangiaceae</taxon>
        <taxon>Nostocoides</taxon>
    </lineage>
</organism>
<comment type="caution">
    <text evidence="1">The sequence shown here is derived from an EMBL/GenBank/DDBJ whole genome shotgun (WGS) entry which is preliminary data.</text>
</comment>
<gene>
    <name evidence="1" type="ORF">BN11_3260002</name>
</gene>
<evidence type="ECO:0000313" key="2">
    <source>
        <dbReference type="Proteomes" id="UP000035763"/>
    </source>
</evidence>
<dbReference type="RefSeq" id="WP_157044230.1">
    <property type="nucleotide sequence ID" value="NZ_HG764815.1"/>
</dbReference>
<sequence>MSTGKRGAAAFVTGVVLALLGIWGGVGAITPAANKAPAELATYDAP</sequence>
<reference evidence="1 2" key="1">
    <citation type="journal article" date="2013" name="ISME J.">
        <title>A metabolic model for members of the genus Tetrasphaera involved in enhanced biological phosphorus removal.</title>
        <authorList>
            <person name="Kristiansen R."/>
            <person name="Nguyen H.T.T."/>
            <person name="Saunders A.M."/>
            <person name="Nielsen J.L."/>
            <person name="Wimmer R."/>
            <person name="Le V.Q."/>
            <person name="McIlroy S.J."/>
            <person name="Petrovski S."/>
            <person name="Seviour R.J."/>
            <person name="Calteau A."/>
            <person name="Nielsen K.L."/>
            <person name="Nielsen P.H."/>
        </authorList>
    </citation>
    <scope>NUCLEOTIDE SEQUENCE [LARGE SCALE GENOMIC DNA]</scope>
    <source>
        <strain evidence="1 2">Ben110</strain>
    </source>
</reference>
<dbReference type="OrthoDB" id="10008104at2"/>
<proteinExistence type="predicted"/>
<dbReference type="AlphaFoldDB" id="W6JYI3"/>
<accession>W6JYI3</accession>
<protein>
    <submittedName>
        <fullName evidence="1">Uncharacterized protein</fullName>
    </submittedName>
</protein>